<evidence type="ECO:0000313" key="12">
    <source>
        <dbReference type="EMBL" id="CAH0535720.1"/>
    </source>
</evidence>
<evidence type="ECO:0000256" key="9">
    <source>
        <dbReference type="HAMAP-Rule" id="MF_01036"/>
    </source>
</evidence>
<dbReference type="InterPro" id="IPR003029">
    <property type="entry name" value="S1_domain"/>
</dbReference>
<dbReference type="InterPro" id="IPR011804">
    <property type="entry name" value="RNase_II"/>
</dbReference>
<dbReference type="PROSITE" id="PS01175">
    <property type="entry name" value="RIBONUCLEASE_II"/>
    <property type="match status" value="1"/>
</dbReference>
<dbReference type="GO" id="GO:0008859">
    <property type="term" value="F:exoribonuclease II activity"/>
    <property type="evidence" value="ECO:0007669"/>
    <property type="project" value="UniProtKB-EC"/>
</dbReference>
<dbReference type="Pfam" id="PF08206">
    <property type="entry name" value="OB_RNB"/>
    <property type="match status" value="1"/>
</dbReference>
<dbReference type="InterPro" id="IPR004476">
    <property type="entry name" value="RNase_II/RNase_R"/>
</dbReference>
<feature type="compositionally biased region" description="Polar residues" evidence="10">
    <location>
        <begin position="670"/>
        <end position="682"/>
    </location>
</feature>
<keyword evidence="8 9" id="KW-0694">RNA-binding</keyword>
<dbReference type="HAMAP" id="MF_01036">
    <property type="entry name" value="RNase_II"/>
    <property type="match status" value="1"/>
</dbReference>
<keyword evidence="13" id="KW-1185">Reference proteome</keyword>
<keyword evidence="6 9" id="KW-0378">Hydrolase</keyword>
<dbReference type="InterPro" id="IPR050180">
    <property type="entry name" value="RNR_Ribonuclease"/>
</dbReference>
<feature type="region of interest" description="Disordered" evidence="10">
    <location>
        <begin position="659"/>
        <end position="682"/>
    </location>
</feature>
<evidence type="ECO:0000256" key="10">
    <source>
        <dbReference type="SAM" id="MobiDB-lite"/>
    </source>
</evidence>
<protein>
    <recommendedName>
        <fullName evidence="9">Exoribonuclease 2</fullName>
        <ecNumber evidence="9">3.1.13.1</ecNumber>
    </recommendedName>
    <alternativeName>
        <fullName evidence="9">Exoribonuclease II</fullName>
        <shortName evidence="9">RNase II</shortName>
        <shortName evidence="9">Ribonuclease II</shortName>
    </alternativeName>
</protein>
<dbReference type="NCBIfam" id="TIGR00358">
    <property type="entry name" value="3_prime_RNase"/>
    <property type="match status" value="1"/>
</dbReference>
<dbReference type="InterPro" id="IPR022966">
    <property type="entry name" value="RNase_II/R_CS"/>
</dbReference>
<feature type="domain" description="S1 motif" evidence="11">
    <location>
        <begin position="566"/>
        <end position="648"/>
    </location>
</feature>
<sequence>MFQDNPLLAQLKQQIVENIPKKEGTIKATERGFGFLELDDKKNSSIFIPPPMMKKVIHGDKVSALIRTDKDKESAEPESLIEAALTRFVGRVKLIKGRLNVVPDHPQINNLLRANCKKGLDPETLKEGDWVVARLTQHALTNDKGFLCRIEEKIASDGDKIVPWWVTLAKHELPNQEPQIERDWQLLNADEAREDLTALPFITIDGESTKDMDDALHTVANEDGSFTLTVAIADPTAYVAPDDEVDALAKERSFTIYLPGRNIPMLPRELSDELCSLVEGEKRPSLCCRMTITADGTILDDATFFSAWICSQGRLSYDNVSDYLEQKEGAWQPNEVIAAQIAALKDCAMARANWRQQHAVTFPDRPDYRFELDDDSAVVAIHIEHRRIANRMVEESMISANICAGRMLAKHFGAGVFNTHAGFAPEKMDEIMSVMAEAEAPFEREQLTTVEGFSALRRWMNEQPTTYWDNRLRKLQSYSEIGHEPLPHYAMGLPLYATWTSPIRKYGDMINHRMLKGAISGQAPVQMAQEGVGESLMLHRRAHKMAERDCSDWLYIELLTPDLGTDKTYRAEVFDISRGGMRVRLLENGAAAFIPAPLILANKERLECNGDKGTICIDGVVEFKLGDEIEVSLAELKPATRSIIMKPTKLFEDLPAQTEGAADTKATVIDSETTNTEAKSAE</sequence>
<dbReference type="NCBIfam" id="TIGR02062">
    <property type="entry name" value="RNase_B"/>
    <property type="match status" value="1"/>
</dbReference>
<dbReference type="SMART" id="SM00955">
    <property type="entry name" value="RNB"/>
    <property type="match status" value="1"/>
</dbReference>
<dbReference type="Proteomes" id="UP000838672">
    <property type="component" value="Unassembled WGS sequence"/>
</dbReference>
<proteinExistence type="inferred from homology"/>
<dbReference type="Gene3D" id="2.40.50.640">
    <property type="match status" value="1"/>
</dbReference>
<evidence type="ECO:0000256" key="1">
    <source>
        <dbReference type="ARBA" id="ARBA00001849"/>
    </source>
</evidence>
<organism evidence="12 13">
    <name type="scientific">Vibrio stylophorae</name>
    <dbReference type="NCBI Taxonomy" id="659351"/>
    <lineage>
        <taxon>Bacteria</taxon>
        <taxon>Pseudomonadati</taxon>
        <taxon>Pseudomonadota</taxon>
        <taxon>Gammaproteobacteria</taxon>
        <taxon>Vibrionales</taxon>
        <taxon>Vibrionaceae</taxon>
        <taxon>Vibrio</taxon>
    </lineage>
</organism>
<comment type="catalytic activity">
    <reaction evidence="1 9">
        <text>Exonucleolytic cleavage in the 3'- to 5'-direction to yield nucleoside 5'-phosphates.</text>
        <dbReference type="EC" id="3.1.13.1"/>
    </reaction>
</comment>
<dbReference type="InterPro" id="IPR012340">
    <property type="entry name" value="NA-bd_OB-fold"/>
</dbReference>
<comment type="caution">
    <text evidence="12">The sequence shown here is derived from an EMBL/GenBank/DDBJ whole genome shotgun (WGS) entry which is preliminary data.</text>
</comment>
<dbReference type="NCBIfam" id="NF003455">
    <property type="entry name" value="PRK05054.1"/>
    <property type="match status" value="1"/>
</dbReference>
<dbReference type="SMART" id="SM00357">
    <property type="entry name" value="CSP"/>
    <property type="match status" value="1"/>
</dbReference>
<comment type="similarity">
    <text evidence="3 9">Belongs to the RNR ribonuclease family. RNase II subfamily.</text>
</comment>
<keyword evidence="4 9" id="KW-0963">Cytoplasm</keyword>
<keyword evidence="7 9" id="KW-0269">Exonuclease</keyword>
<dbReference type="EMBL" id="CAKLDI010000002">
    <property type="protein sequence ID" value="CAH0535720.1"/>
    <property type="molecule type" value="Genomic_DNA"/>
</dbReference>
<dbReference type="InterPro" id="IPR001900">
    <property type="entry name" value="RNase_II/R"/>
</dbReference>
<gene>
    <name evidence="9 12" type="primary">rnb</name>
    <name evidence="12" type="ORF">VST7929_03195</name>
</gene>
<evidence type="ECO:0000256" key="3">
    <source>
        <dbReference type="ARBA" id="ARBA00009925"/>
    </source>
</evidence>
<accession>A0ABN8DW56</accession>
<dbReference type="SUPFAM" id="SSF50249">
    <property type="entry name" value="Nucleic acid-binding proteins"/>
    <property type="match status" value="4"/>
</dbReference>
<dbReference type="RefSeq" id="WP_237468580.1">
    <property type="nucleotide sequence ID" value="NZ_CAKLDI010000002.1"/>
</dbReference>
<evidence type="ECO:0000256" key="5">
    <source>
        <dbReference type="ARBA" id="ARBA00022722"/>
    </source>
</evidence>
<comment type="function">
    <text evidence="9">Involved in mRNA degradation. Hydrolyzes single-stranded polyribonucleotides processively in the 3' to 5' direction.</text>
</comment>
<dbReference type="PANTHER" id="PTHR23355">
    <property type="entry name" value="RIBONUCLEASE"/>
    <property type="match status" value="1"/>
</dbReference>
<evidence type="ECO:0000256" key="4">
    <source>
        <dbReference type="ARBA" id="ARBA00022490"/>
    </source>
</evidence>
<evidence type="ECO:0000256" key="7">
    <source>
        <dbReference type="ARBA" id="ARBA00022839"/>
    </source>
</evidence>
<evidence type="ECO:0000256" key="8">
    <source>
        <dbReference type="ARBA" id="ARBA00022884"/>
    </source>
</evidence>
<evidence type="ECO:0000313" key="13">
    <source>
        <dbReference type="Proteomes" id="UP000838672"/>
    </source>
</evidence>
<comment type="subcellular location">
    <subcellularLocation>
        <location evidence="2 9">Cytoplasm</location>
    </subcellularLocation>
</comment>
<name>A0ABN8DW56_9VIBR</name>
<evidence type="ECO:0000256" key="6">
    <source>
        <dbReference type="ARBA" id="ARBA00022801"/>
    </source>
</evidence>
<reference evidence="12" key="1">
    <citation type="submission" date="2021-11" db="EMBL/GenBank/DDBJ databases">
        <authorList>
            <person name="Rodrigo-Torres L."/>
            <person name="Arahal R. D."/>
            <person name="Lucena T."/>
        </authorList>
    </citation>
    <scope>NUCLEOTIDE SEQUENCE</scope>
    <source>
        <strain evidence="12">CECT 7929</strain>
    </source>
</reference>
<dbReference type="InterPro" id="IPR011129">
    <property type="entry name" value="CSD"/>
</dbReference>
<dbReference type="EC" id="3.1.13.1" evidence="9"/>
<dbReference type="Gene3D" id="2.40.50.140">
    <property type="entry name" value="Nucleic acid-binding proteins"/>
    <property type="match status" value="2"/>
</dbReference>
<dbReference type="InterPro" id="IPR013223">
    <property type="entry name" value="RNase_B_OB_dom"/>
</dbReference>
<dbReference type="Pfam" id="PF00773">
    <property type="entry name" value="RNB"/>
    <property type="match status" value="1"/>
</dbReference>
<evidence type="ECO:0000256" key="2">
    <source>
        <dbReference type="ARBA" id="ARBA00004496"/>
    </source>
</evidence>
<dbReference type="PANTHER" id="PTHR23355:SF37">
    <property type="entry name" value="EXORIBONUCLEASE 2"/>
    <property type="match status" value="1"/>
</dbReference>
<dbReference type="PROSITE" id="PS50126">
    <property type="entry name" value="S1"/>
    <property type="match status" value="1"/>
</dbReference>
<keyword evidence="5 9" id="KW-0540">Nuclease</keyword>
<dbReference type="Pfam" id="PF00575">
    <property type="entry name" value="S1"/>
    <property type="match status" value="1"/>
</dbReference>
<evidence type="ECO:0000259" key="11">
    <source>
        <dbReference type="PROSITE" id="PS50126"/>
    </source>
</evidence>